<dbReference type="RefSeq" id="WP_008298613.1">
    <property type="nucleotide sequence ID" value="NZ_AEXL02000075.1"/>
</dbReference>
<dbReference type="EMBL" id="AEXL02000075">
    <property type="protein sequence ID" value="EIJ66230.1"/>
    <property type="molecule type" value="Genomic_DNA"/>
</dbReference>
<sequence length="175" mass="19818">MKTKFFGLLVILLTISVIPVAEAQISFGEKAVQKSVEVTINSAGDVHVRHVIQSSNIPKQVELVYGTVSDIIVTNEQGEEQQFTVIGDNNGVLIMPSNEKSVLEYNIEDVLVQKDNVWTWNFRYLETTSFIFPEEVDVVYANDRTVFLDDKKGITCHGCQMLLEYTIDEPKKFKI</sequence>
<proteinExistence type="predicted"/>
<accession>I3D3D7</accession>
<keyword evidence="2" id="KW-1185">Reference proteome</keyword>
<evidence type="ECO:0000313" key="1">
    <source>
        <dbReference type="EMBL" id="EIJ66230.1"/>
    </source>
</evidence>
<evidence type="ECO:0000313" key="2">
    <source>
        <dbReference type="Proteomes" id="UP000003423"/>
    </source>
</evidence>
<name>I3D3D7_9ARCH</name>
<protein>
    <submittedName>
        <fullName evidence="1">Uncharacterized protein</fullName>
    </submittedName>
</protein>
<gene>
    <name evidence="1" type="ORF">BD31_I0334</name>
</gene>
<comment type="caution">
    <text evidence="1">The sequence shown here is derived from an EMBL/GenBank/DDBJ whole genome shotgun (WGS) entry which is preliminary data.</text>
</comment>
<dbReference type="Proteomes" id="UP000003423">
    <property type="component" value="Unassembled WGS sequence"/>
</dbReference>
<dbReference type="PATRIC" id="fig|859350.6.peg.698"/>
<reference evidence="1 2" key="1">
    <citation type="journal article" date="2012" name="J. Bacteriol.">
        <title>Genome sequence of "Candidatus Nitrosopumilus salaria" BD31, an ammonia-oxidizing archaeon from the San Francisco Bay estuary.</title>
        <authorList>
            <person name="Mosier A.C."/>
            <person name="Allen E.E."/>
            <person name="Kim M."/>
            <person name="Ferriera S."/>
            <person name="Francis C.A."/>
        </authorList>
    </citation>
    <scope>NUCLEOTIDE SEQUENCE [LARGE SCALE GENOMIC DNA]</scope>
    <source>
        <strain evidence="1 2">BD31</strain>
    </source>
</reference>
<dbReference type="AlphaFoldDB" id="I3D3D7"/>
<organism evidence="1 2">
    <name type="scientific">Candidatus Nitrosopumilus salarius BD31</name>
    <dbReference type="NCBI Taxonomy" id="859350"/>
    <lineage>
        <taxon>Archaea</taxon>
        <taxon>Nitrososphaerota</taxon>
        <taxon>Nitrososphaeria</taxon>
        <taxon>Nitrosopumilales</taxon>
        <taxon>Nitrosopumilaceae</taxon>
        <taxon>Nitrosopumilus</taxon>
    </lineage>
</organism>